<dbReference type="Gene3D" id="3.30.870.10">
    <property type="entry name" value="Endonuclease Chain A"/>
    <property type="match status" value="2"/>
</dbReference>
<evidence type="ECO:0000256" key="6">
    <source>
        <dbReference type="ARBA" id="ARBA00022737"/>
    </source>
</evidence>
<organism evidence="15 16">
    <name type="scientific">Oceanipulchritudo coccoides</name>
    <dbReference type="NCBI Taxonomy" id="2706888"/>
    <lineage>
        <taxon>Bacteria</taxon>
        <taxon>Pseudomonadati</taxon>
        <taxon>Verrucomicrobiota</taxon>
        <taxon>Opitutia</taxon>
        <taxon>Puniceicoccales</taxon>
        <taxon>Oceanipulchritudinaceae</taxon>
        <taxon>Oceanipulchritudo</taxon>
    </lineage>
</organism>
<dbReference type="InterPro" id="IPR022924">
    <property type="entry name" value="Cardiolipin_synthase"/>
</dbReference>
<feature type="domain" description="PLD phosphodiesterase" evidence="14">
    <location>
        <begin position="391"/>
        <end position="418"/>
    </location>
</feature>
<feature type="domain" description="PLD phosphodiesterase" evidence="14">
    <location>
        <begin position="216"/>
        <end position="243"/>
    </location>
</feature>
<dbReference type="SMART" id="SM00155">
    <property type="entry name" value="PLDc"/>
    <property type="match status" value="2"/>
</dbReference>
<evidence type="ECO:0000256" key="8">
    <source>
        <dbReference type="ARBA" id="ARBA00023098"/>
    </source>
</evidence>
<evidence type="ECO:0000259" key="14">
    <source>
        <dbReference type="PROSITE" id="PS50035"/>
    </source>
</evidence>
<evidence type="ECO:0000256" key="3">
    <source>
        <dbReference type="ARBA" id="ARBA00022516"/>
    </source>
</evidence>
<dbReference type="Proteomes" id="UP000478417">
    <property type="component" value="Unassembled WGS sequence"/>
</dbReference>
<keyword evidence="6" id="KW-0677">Repeat</keyword>
<comment type="caution">
    <text evidence="15">The sequence shown here is derived from an EMBL/GenBank/DDBJ whole genome shotgun (WGS) entry which is preliminary data.</text>
</comment>
<comment type="subcellular location">
    <subcellularLocation>
        <location evidence="1">Cell membrane</location>
        <topology evidence="1">Multi-pass membrane protein</topology>
    </subcellularLocation>
</comment>
<evidence type="ECO:0000256" key="1">
    <source>
        <dbReference type="ARBA" id="ARBA00004651"/>
    </source>
</evidence>
<feature type="transmembrane region" description="Helical" evidence="13">
    <location>
        <begin position="6"/>
        <end position="26"/>
    </location>
</feature>
<dbReference type="GO" id="GO:0005886">
    <property type="term" value="C:plasma membrane"/>
    <property type="evidence" value="ECO:0007669"/>
    <property type="project" value="UniProtKB-SubCell"/>
</dbReference>
<gene>
    <name evidence="15" type="primary">cls</name>
    <name evidence="15" type="ORF">G0Q06_12000</name>
</gene>
<keyword evidence="3" id="KW-0444">Lipid biosynthesis</keyword>
<keyword evidence="9 13" id="KW-0472">Membrane</keyword>
<evidence type="ECO:0000256" key="11">
    <source>
        <dbReference type="ARBA" id="ARBA00023264"/>
    </source>
</evidence>
<dbReference type="Pfam" id="PF13396">
    <property type="entry name" value="PLDc_N"/>
    <property type="match status" value="1"/>
</dbReference>
<sequence>MEGTLWQNSLAVALFAMQLMGFILAARVILSDRSTHGTIAWVLSLILLPIAAVPVYILLGRNRISSYIQVRRRVDQQFERHHTADPAHPEGVVDEKHIAFARWQILEDLAKVPLTQGNSVNYHFKGVETYASIMDGLERAKDYILFQFFIFRDDEEGRPFVDLLKKRAKEGIKVYFLVDAIGSRGLPKAFFSELEQAGIKTGVFIPGRSLRGRLRLNFRNHRKIVVIDGKEAWLGGNNIGIEYTGKSPVYGPWRDTHVHVMGPVVNAIQLTFLEDWFWVTRTMPSLDWDAASAQPENARALCLPTGPADPGDNCTLAYVHMINQAQHRLWIQSPYFVPSEEIIVALQLATLRGVDVKILLPGKFDKWLVWISSFYFSSLSRLDKVRFFRYKEGFFHSKMLLVDDELVSVGTVNFDNRSFRINFEISLILQDSRLVQLCHEQMEQDFHLSVEDPVDPLATRSLMFRLAAHGIRLLAPLL</sequence>
<evidence type="ECO:0000256" key="13">
    <source>
        <dbReference type="SAM" id="Phobius"/>
    </source>
</evidence>
<reference evidence="15 16" key="1">
    <citation type="submission" date="2020-02" db="EMBL/GenBank/DDBJ databases">
        <title>Albibacoteraceae fam. nov., the first described family within the subdivision 4 Verrucomicrobia.</title>
        <authorList>
            <person name="Xi F."/>
        </authorList>
    </citation>
    <scope>NUCLEOTIDE SEQUENCE [LARGE SCALE GENOMIC DNA]</scope>
    <source>
        <strain evidence="15 16">CK1056</strain>
    </source>
</reference>
<keyword evidence="5 13" id="KW-0812">Transmembrane</keyword>
<evidence type="ECO:0000256" key="10">
    <source>
        <dbReference type="ARBA" id="ARBA00023209"/>
    </source>
</evidence>
<accession>A0A6B2M2K2</accession>
<evidence type="ECO:0000256" key="2">
    <source>
        <dbReference type="ARBA" id="ARBA00022475"/>
    </source>
</evidence>
<dbReference type="RefSeq" id="WP_163966349.1">
    <property type="nucleotide sequence ID" value="NZ_JAAGNX010000003.1"/>
</dbReference>
<dbReference type="PANTHER" id="PTHR21248:SF22">
    <property type="entry name" value="PHOSPHOLIPASE D"/>
    <property type="match status" value="1"/>
</dbReference>
<dbReference type="InterPro" id="IPR025202">
    <property type="entry name" value="PLD-like_dom"/>
</dbReference>
<dbReference type="PROSITE" id="PS50035">
    <property type="entry name" value="PLD"/>
    <property type="match status" value="2"/>
</dbReference>
<evidence type="ECO:0000256" key="12">
    <source>
        <dbReference type="NCBIfam" id="TIGR04265"/>
    </source>
</evidence>
<protein>
    <recommendedName>
        <fullName evidence="12">Cardiolipin synthase</fullName>
        <ecNumber evidence="12">2.7.8.-</ecNumber>
    </recommendedName>
</protein>
<dbReference type="GO" id="GO:0032049">
    <property type="term" value="P:cardiolipin biosynthetic process"/>
    <property type="evidence" value="ECO:0007669"/>
    <property type="project" value="UniProtKB-UniRule"/>
</dbReference>
<dbReference type="GO" id="GO:0008808">
    <property type="term" value="F:cardiolipin synthase activity"/>
    <property type="evidence" value="ECO:0007669"/>
    <property type="project" value="UniProtKB-UniRule"/>
</dbReference>
<dbReference type="EMBL" id="JAAGNX010000003">
    <property type="protein sequence ID" value="NDV63178.1"/>
    <property type="molecule type" value="Genomic_DNA"/>
</dbReference>
<keyword evidence="2" id="KW-1003">Cell membrane</keyword>
<feature type="transmembrane region" description="Helical" evidence="13">
    <location>
        <begin position="38"/>
        <end position="59"/>
    </location>
</feature>
<evidence type="ECO:0000313" key="15">
    <source>
        <dbReference type="EMBL" id="NDV63178.1"/>
    </source>
</evidence>
<dbReference type="SUPFAM" id="SSF56024">
    <property type="entry name" value="Phospholipase D/nuclease"/>
    <property type="match status" value="2"/>
</dbReference>
<dbReference type="EC" id="2.7.8.-" evidence="12"/>
<evidence type="ECO:0000256" key="4">
    <source>
        <dbReference type="ARBA" id="ARBA00022679"/>
    </source>
</evidence>
<evidence type="ECO:0000256" key="9">
    <source>
        <dbReference type="ARBA" id="ARBA00023136"/>
    </source>
</evidence>
<keyword evidence="4" id="KW-0808">Transferase</keyword>
<proteinExistence type="predicted"/>
<evidence type="ECO:0000256" key="5">
    <source>
        <dbReference type="ARBA" id="ARBA00022692"/>
    </source>
</evidence>
<dbReference type="Pfam" id="PF13091">
    <property type="entry name" value="PLDc_2"/>
    <property type="match status" value="2"/>
</dbReference>
<name>A0A6B2M2K2_9BACT</name>
<evidence type="ECO:0000256" key="7">
    <source>
        <dbReference type="ARBA" id="ARBA00022989"/>
    </source>
</evidence>
<evidence type="ECO:0000313" key="16">
    <source>
        <dbReference type="Proteomes" id="UP000478417"/>
    </source>
</evidence>
<dbReference type="InterPro" id="IPR001736">
    <property type="entry name" value="PLipase_D/transphosphatidylase"/>
</dbReference>
<dbReference type="AlphaFoldDB" id="A0A6B2M2K2"/>
<keyword evidence="10" id="KW-0594">Phospholipid biosynthesis</keyword>
<dbReference type="PANTHER" id="PTHR21248">
    <property type="entry name" value="CARDIOLIPIN SYNTHASE"/>
    <property type="match status" value="1"/>
</dbReference>
<keyword evidence="11" id="KW-1208">Phospholipid metabolism</keyword>
<keyword evidence="8" id="KW-0443">Lipid metabolism</keyword>
<keyword evidence="7 13" id="KW-1133">Transmembrane helix</keyword>
<keyword evidence="16" id="KW-1185">Reference proteome</keyword>
<dbReference type="InterPro" id="IPR027379">
    <property type="entry name" value="CLS_N"/>
</dbReference>
<dbReference type="NCBIfam" id="TIGR04265">
    <property type="entry name" value="bac_cardiolipin"/>
    <property type="match status" value="1"/>
</dbReference>